<reference evidence="1 2" key="1">
    <citation type="submission" date="2016-05" db="EMBL/GenBank/DDBJ databases">
        <title>First whole genome sequencing of Entamoeba histolytica HM1:IMSS-clone-6.</title>
        <authorList>
            <person name="Mukherjee Avik.K."/>
            <person name="Izumyama S."/>
            <person name="Nakada-Tsukui K."/>
            <person name="Nozaki T."/>
        </authorList>
    </citation>
    <scope>NUCLEOTIDE SEQUENCE [LARGE SCALE GENOMIC DNA]</scope>
    <source>
        <strain evidence="1 2">HM1:IMSS clone 6</strain>
    </source>
</reference>
<dbReference type="VEuPathDB" id="AmoebaDB:EHI5A_020520"/>
<dbReference type="VEuPathDB" id="AmoebaDB:EHI7A_162800"/>
<name>A0A5K1V3Z7_ENTHI</name>
<accession>A0A5K1V3Z7</accession>
<comment type="caution">
    <text evidence="1">The sequence shown here is derived from an EMBL/GenBank/DDBJ whole genome shotgun (WGS) entry which is preliminary data.</text>
</comment>
<gene>
    <name evidence="1" type="ORF">CL6EHI_012250</name>
</gene>
<dbReference type="Proteomes" id="UP000078387">
    <property type="component" value="Unassembled WGS sequence"/>
</dbReference>
<dbReference type="OMA" id="RCKESMN"/>
<proteinExistence type="predicted"/>
<evidence type="ECO:0000313" key="1">
    <source>
        <dbReference type="EMBL" id="GAT91911.1"/>
    </source>
</evidence>
<evidence type="ECO:0000313" key="2">
    <source>
        <dbReference type="Proteomes" id="UP000078387"/>
    </source>
</evidence>
<organism evidence="1 2">
    <name type="scientific">Entamoeba histolytica</name>
    <dbReference type="NCBI Taxonomy" id="5759"/>
    <lineage>
        <taxon>Eukaryota</taxon>
        <taxon>Amoebozoa</taxon>
        <taxon>Evosea</taxon>
        <taxon>Archamoebae</taxon>
        <taxon>Mastigamoebida</taxon>
        <taxon>Entamoebidae</taxon>
        <taxon>Entamoeba</taxon>
    </lineage>
</organism>
<dbReference type="VEuPathDB" id="AmoebaDB:KM1_252940"/>
<protein>
    <submittedName>
        <fullName evidence="1">Uncharacterized protein</fullName>
    </submittedName>
</protein>
<dbReference type="VEuPathDB" id="AmoebaDB:EHI8A_183210"/>
<dbReference type="VEuPathDB" id="AmoebaDB:EHI_012250"/>
<sequence>MSRTTKVQKKSDSERLCEKYFEIRNYLMCQQGVLLLLLNQHFDITITRPTKKSLVTGQVIKVKTLRDKFAEVDVVDFVEERCKEKMRVDVANGINEISACRRYTNNKIAENHHLLLDMLRMYGITFNTTFSSGKHNSTKLETISEIFINSKVLFTKNQIKAIGKEINNYFFNLVDKEKEVILEKNNQFLQSFSIYHQDSSSC</sequence>
<dbReference type="AlphaFoldDB" id="A0A5K1V3Z7"/>
<dbReference type="EMBL" id="BDEQ01000001">
    <property type="protein sequence ID" value="GAT91911.1"/>
    <property type="molecule type" value="Genomic_DNA"/>
</dbReference>